<dbReference type="Pfam" id="PF07510">
    <property type="entry name" value="GmrSD_C"/>
    <property type="match status" value="1"/>
</dbReference>
<sequence length="574" mass="65715">MSTGKKGQIDSAKIVIGEVFSRLWFRIPDYQRAYVWGKDEISELIDDVNYASEHNPDGQYFLGSMVLRKATRTTDGVSFEEYELLDGQQRLTTLMLMLACIRDRVTDDQLKDACRGMLFQEENKWQRVPGRNRIVYDIRDNVGSFIERYIKADNGSRSTDLPGIAASKNLSLANMAAGMKTIHASFDDSSRFPTEGDFARFVGYLLNNALFIYVATEDLDDAFRLFTILNDRGIPLSNSDILKAKNLGAVTKESERSKWAEYWEEVEGEMGRDEFDRFLSLVRTIYVKDKAREGLLKEFDERVYGAKPPLLALGSESFEAVKAYKDAFDEAIQLDGLPASLGNSYRNRINVMRRGLPATDWIPPVLAWYRKFKAEKLLDLIERIDNKFSADWIVQLTPTQRISNMNEVLKVIEAAKIPAEVLASKAFDFDRKQLQDLLDGAIYGRRFARYILLRLEYLLASHAAPLNLPDDISVEHILPQNPDGASQWVKDFNEEQRDTWLHRLGNLMLLSRRKNTSLGNLDFASKRVRYFEDRVESLPNSQRLLAMGSFTLTDLEARHNDLLQRLKDSYEPGA</sequence>
<dbReference type="OrthoDB" id="9798761at2"/>
<dbReference type="Proteomes" id="UP000199636">
    <property type="component" value="Unassembled WGS sequence"/>
</dbReference>
<feature type="domain" description="GmrSD restriction endonucleases C-terminal" evidence="2">
    <location>
        <begin position="443"/>
        <end position="564"/>
    </location>
</feature>
<dbReference type="Pfam" id="PF03235">
    <property type="entry name" value="GmrSD_N"/>
    <property type="match status" value="1"/>
</dbReference>
<gene>
    <name evidence="3" type="ORF">SAMN05216272_105318</name>
</gene>
<evidence type="ECO:0000259" key="2">
    <source>
        <dbReference type="Pfam" id="PF07510"/>
    </source>
</evidence>
<dbReference type="AlphaFoldDB" id="A0A1G8HLW9"/>
<evidence type="ECO:0008006" key="5">
    <source>
        <dbReference type="Google" id="ProtNLM"/>
    </source>
</evidence>
<dbReference type="RefSeq" id="WP_090263228.1">
    <property type="nucleotide sequence ID" value="NZ_FNDS01000005.1"/>
</dbReference>
<evidence type="ECO:0000313" key="3">
    <source>
        <dbReference type="EMBL" id="SDI07647.1"/>
    </source>
</evidence>
<feature type="domain" description="GmrSD restriction endonucleases N-terminal" evidence="1">
    <location>
        <begin position="18"/>
        <end position="245"/>
    </location>
</feature>
<dbReference type="InterPro" id="IPR011089">
    <property type="entry name" value="GmrSD_C"/>
</dbReference>
<dbReference type="PANTHER" id="PTHR35149:SF2">
    <property type="entry name" value="DUF262 DOMAIN-CONTAINING PROTEIN"/>
    <property type="match status" value="1"/>
</dbReference>
<dbReference type="PANTHER" id="PTHR35149">
    <property type="entry name" value="SLL5132 PROTEIN"/>
    <property type="match status" value="1"/>
</dbReference>
<dbReference type="STRING" id="428992.SAMN05216272_105318"/>
<evidence type="ECO:0000259" key="1">
    <source>
        <dbReference type="Pfam" id="PF03235"/>
    </source>
</evidence>
<evidence type="ECO:0000313" key="4">
    <source>
        <dbReference type="Proteomes" id="UP000199636"/>
    </source>
</evidence>
<accession>A0A1G8HLW9</accession>
<reference evidence="4" key="1">
    <citation type="submission" date="2016-10" db="EMBL/GenBank/DDBJ databases">
        <authorList>
            <person name="Varghese N."/>
            <person name="Submissions S."/>
        </authorList>
    </citation>
    <scope>NUCLEOTIDE SEQUENCE [LARGE SCALE GENOMIC DNA]</scope>
    <source>
        <strain evidence="4">CCM 7469</strain>
    </source>
</reference>
<name>A0A1G8HLW9_9PSED</name>
<dbReference type="InterPro" id="IPR004919">
    <property type="entry name" value="GmrSD_N"/>
</dbReference>
<organism evidence="3 4">
    <name type="scientific">Pseudomonas panipatensis</name>
    <dbReference type="NCBI Taxonomy" id="428992"/>
    <lineage>
        <taxon>Bacteria</taxon>
        <taxon>Pseudomonadati</taxon>
        <taxon>Pseudomonadota</taxon>
        <taxon>Gammaproteobacteria</taxon>
        <taxon>Pseudomonadales</taxon>
        <taxon>Pseudomonadaceae</taxon>
        <taxon>Pseudomonas</taxon>
    </lineage>
</organism>
<protein>
    <recommendedName>
        <fullName evidence="5">DUF262 domain-containing protein</fullName>
    </recommendedName>
</protein>
<keyword evidence="4" id="KW-1185">Reference proteome</keyword>
<proteinExistence type="predicted"/>
<dbReference type="EMBL" id="FNDS01000005">
    <property type="protein sequence ID" value="SDI07647.1"/>
    <property type="molecule type" value="Genomic_DNA"/>
</dbReference>